<keyword evidence="2" id="KW-0378">Hydrolase</keyword>
<dbReference type="SUPFAM" id="SSF54637">
    <property type="entry name" value="Thioesterase/thiol ester dehydrase-isomerase"/>
    <property type="match status" value="1"/>
</dbReference>
<dbReference type="CDD" id="cd03443">
    <property type="entry name" value="PaaI_thioesterase"/>
    <property type="match status" value="1"/>
</dbReference>
<evidence type="ECO:0000256" key="1">
    <source>
        <dbReference type="ARBA" id="ARBA00008324"/>
    </source>
</evidence>
<dbReference type="PANTHER" id="PTHR21660">
    <property type="entry name" value="THIOESTERASE SUPERFAMILY MEMBER-RELATED"/>
    <property type="match status" value="1"/>
</dbReference>
<evidence type="ECO:0000313" key="4">
    <source>
        <dbReference type="EMBL" id="GIU67420.1"/>
    </source>
</evidence>
<evidence type="ECO:0000259" key="3">
    <source>
        <dbReference type="Pfam" id="PF03061"/>
    </source>
</evidence>
<sequence length="148" mass="16066">MSENTPSKPSLVHEGPFAGWSTWGNGSDPFETLTGPFYMKSLGEGRYQCAFMPTDQHCNGMGNIHGGALMTFADFALFAHAYDYMESGPCVTMHFESQFVGAAKPDTLIESSGDIVRATRTMLFLRGTLSQAGKPILAYSAILKRIGL</sequence>
<name>A0ABQ4PWP7_9PROT</name>
<dbReference type="RefSeq" id="WP_284360313.1">
    <property type="nucleotide sequence ID" value="NZ_BPFZ01000009.1"/>
</dbReference>
<dbReference type="Proteomes" id="UP001161064">
    <property type="component" value="Unassembled WGS sequence"/>
</dbReference>
<dbReference type="Pfam" id="PF03061">
    <property type="entry name" value="4HBT"/>
    <property type="match status" value="1"/>
</dbReference>
<feature type="domain" description="Thioesterase" evidence="3">
    <location>
        <begin position="61"/>
        <end position="131"/>
    </location>
</feature>
<dbReference type="InterPro" id="IPR029069">
    <property type="entry name" value="HotDog_dom_sf"/>
</dbReference>
<protein>
    <submittedName>
        <fullName evidence="4">Thioesterase</fullName>
    </submittedName>
</protein>
<dbReference type="Gene3D" id="3.10.129.10">
    <property type="entry name" value="Hotdog Thioesterase"/>
    <property type="match status" value="1"/>
</dbReference>
<reference evidence="4" key="1">
    <citation type="submission" date="2021-05" db="EMBL/GenBank/DDBJ databases">
        <authorList>
            <person name="Tanabe Y."/>
        </authorList>
    </citation>
    <scope>NUCLEOTIDE SEQUENCE</scope>
    <source>
        <strain evidence="4">BOTRYCO-1</strain>
    </source>
</reference>
<accession>A0ABQ4PWP7</accession>
<dbReference type="InterPro" id="IPR039298">
    <property type="entry name" value="ACOT13"/>
</dbReference>
<reference evidence="4" key="2">
    <citation type="journal article" date="2023" name="ISME Commun">
        <title>Characterization of a bloom-associated alphaproteobacterial lineage, 'Candidatus Phycosocius': insights into freshwater algal-bacterial interactions.</title>
        <authorList>
            <person name="Tanabe Y."/>
            <person name="Yamaguchi H."/>
            <person name="Yoshida M."/>
            <person name="Kai A."/>
            <person name="Okazaki Y."/>
        </authorList>
    </citation>
    <scope>NUCLEOTIDE SEQUENCE</scope>
    <source>
        <strain evidence="4">BOTRYCO-1</strain>
    </source>
</reference>
<dbReference type="EMBL" id="BPFZ01000009">
    <property type="protein sequence ID" value="GIU67420.1"/>
    <property type="molecule type" value="Genomic_DNA"/>
</dbReference>
<organism evidence="4 5">
    <name type="scientific">Candidatus Phycosocius spiralis</name>
    <dbReference type="NCBI Taxonomy" id="2815099"/>
    <lineage>
        <taxon>Bacteria</taxon>
        <taxon>Pseudomonadati</taxon>
        <taxon>Pseudomonadota</taxon>
        <taxon>Alphaproteobacteria</taxon>
        <taxon>Caulobacterales</taxon>
        <taxon>Caulobacterales incertae sedis</taxon>
        <taxon>Candidatus Phycosocius</taxon>
    </lineage>
</organism>
<dbReference type="InterPro" id="IPR006683">
    <property type="entry name" value="Thioestr_dom"/>
</dbReference>
<evidence type="ECO:0000256" key="2">
    <source>
        <dbReference type="ARBA" id="ARBA00022801"/>
    </source>
</evidence>
<proteinExistence type="inferred from homology"/>
<keyword evidence="5" id="KW-1185">Reference proteome</keyword>
<comment type="similarity">
    <text evidence="1">Belongs to the thioesterase PaaI family.</text>
</comment>
<dbReference type="PANTHER" id="PTHR21660:SF1">
    <property type="entry name" value="ACYL-COENZYME A THIOESTERASE 13"/>
    <property type="match status" value="1"/>
</dbReference>
<comment type="caution">
    <text evidence="4">The sequence shown here is derived from an EMBL/GenBank/DDBJ whole genome shotgun (WGS) entry which is preliminary data.</text>
</comment>
<gene>
    <name evidence="4" type="ORF">PsB1_1574</name>
</gene>
<evidence type="ECO:0000313" key="5">
    <source>
        <dbReference type="Proteomes" id="UP001161064"/>
    </source>
</evidence>